<dbReference type="Proteomes" id="UP001407405">
    <property type="component" value="Unassembled WGS sequence"/>
</dbReference>
<feature type="coiled-coil region" evidence="4">
    <location>
        <begin position="800"/>
        <end position="867"/>
    </location>
</feature>
<dbReference type="Gene3D" id="3.40.50.300">
    <property type="entry name" value="P-loop containing nucleotide triphosphate hydrolases"/>
    <property type="match status" value="2"/>
</dbReference>
<dbReference type="EMBL" id="JBCITM010000014">
    <property type="protein sequence ID" value="MEN1761315.1"/>
    <property type="molecule type" value="Genomic_DNA"/>
</dbReference>
<dbReference type="Pfam" id="PF13476">
    <property type="entry name" value="AAA_23"/>
    <property type="match status" value="1"/>
</dbReference>
<comment type="similarity">
    <text evidence="1">Belongs to the SMC family. SbcC subfamily.</text>
</comment>
<dbReference type="SUPFAM" id="SSF52540">
    <property type="entry name" value="P-loop containing nucleoside triphosphate hydrolases"/>
    <property type="match status" value="2"/>
</dbReference>
<sequence length="1071" mass="121046">MKLLRLTMTAFGPYRSQEVIDFEKLNTARLFVISGNTGAGKTAIFDAICFALYGQASGTSRKDSQGLRCLLADPATHTEVNLTFAMGQHRYRAQRRMGLVKPGNKTATGEEHLLERWVAESDTTPGSDAGRWELMLERNRVREMNDTIQQLLGLDQRQFTQIVMLPQGEFEKLLLSDSTEKGVILRQIFDTGLYERFTKKLEHQAREASRQYEKQAEKLKLLEEQARGLFQRKEEAAAGLHETLHPPGDEPDQASAAPLEKTAGGLAAVFSQEQWNTRQVMVALDKELEQLQQAVSQGKEDLKVLAKASQQAAENLLKAQSINQQLEVLAAREHRFQELEKQGEARQKQEESLDQARKAQRIEGEYRLLEERGKETTVKEQLLKEAEAQLKLADQEKNATSKVYQEEKGKEPLRLSLTEKVTVLRGHLPAVKTLAEEADRAQKLALQNKQEKEALETLTVRIKNGKKLRQQQKQEQETLEAALEGSETLPEEQARLTELKNQLNSGVELTELLKEQTADAHTAQKKWEAGKSDFETLEQQWVEGQALQLAAHLKSGEPCPVCGSQHHPQPATAATPPVSREALQKAGKQAEVAFGAYQQAVARVKATKEQLEKVEQWLTKNEIPREHLTVSLEKAAQQLTTVTRSLKAVKEKRDALTKLKQQEKKSEQLLGELEQEHEGKAEMLQKLKGQLDMLQGSLEARQKQIPQELQQITALETAIREAEKNQQEAQQAWEKVEKAMTRSRDAFARAETKTQNARENLKTAQEQVKNQQQVWLQALQQEGFAHEIAFTQAQMSREAMTAGEAELKAYREEKNLLIQQLLEQREALKDEKKADIMALKDAADTLANNLETRRQQEANREEQLRQGRACRLQMEKEGMLLETLEALRNRLTTLHRIANGSDNQERISLETYVQQTYFRQILQAANRRLRLLTDGRIELVHREEREKHGKRSGLGIEVFDMHSGSTRSVHTLSGGEKFNASLCLALGLYDIIQQESGGTLMETMFIDEGFGSLDTHESLPRAVDLLMEIQQAGRVIGIISHVEELKERLPAVLSVQKQSDGSSRTSIQVKG</sequence>
<dbReference type="RefSeq" id="WP_343186614.1">
    <property type="nucleotide sequence ID" value="NZ_JBCITM010000014.1"/>
</dbReference>
<dbReference type="PANTHER" id="PTHR32114">
    <property type="entry name" value="ABC TRANSPORTER ABCH.3"/>
    <property type="match status" value="1"/>
</dbReference>
<comment type="subunit">
    <text evidence="2">Heterodimer of SbcC and SbcD.</text>
</comment>
<feature type="coiled-coil region" evidence="4">
    <location>
        <begin position="632"/>
        <end position="774"/>
    </location>
</feature>
<protein>
    <recommendedName>
        <fullName evidence="3">Nuclease SbcCD subunit C</fullName>
    </recommendedName>
</protein>
<gene>
    <name evidence="6" type="ORF">AAIG11_12555</name>
</gene>
<evidence type="ECO:0000259" key="5">
    <source>
        <dbReference type="Pfam" id="PF13476"/>
    </source>
</evidence>
<reference evidence="6 7" key="1">
    <citation type="submission" date="2024-04" db="EMBL/GenBank/DDBJ databases">
        <title>Genome sequencing and metabolic network reconstruction of aminoacids and betaine degradation by Anoxynatronum sibiricum.</title>
        <authorList>
            <person name="Detkova E.N."/>
            <person name="Boltjanskaja Y.V."/>
            <person name="Mardanov A.V."/>
            <person name="Kevbrin V."/>
        </authorList>
    </citation>
    <scope>NUCLEOTIDE SEQUENCE [LARGE SCALE GENOMIC DNA]</scope>
    <source>
        <strain evidence="6 7">Z-7981</strain>
    </source>
</reference>
<feature type="domain" description="Rad50/SbcC-type AAA" evidence="5">
    <location>
        <begin position="5"/>
        <end position="225"/>
    </location>
</feature>
<name>A0ABU9VVW9_9CLOT</name>
<dbReference type="PANTHER" id="PTHR32114:SF2">
    <property type="entry name" value="ABC TRANSPORTER ABCH.3"/>
    <property type="match status" value="1"/>
</dbReference>
<dbReference type="Pfam" id="PF13558">
    <property type="entry name" value="SbcC_Walker_B"/>
    <property type="match status" value="1"/>
</dbReference>
<comment type="caution">
    <text evidence="6">The sequence shown here is derived from an EMBL/GenBank/DDBJ whole genome shotgun (WGS) entry which is preliminary data.</text>
</comment>
<feature type="coiled-coil region" evidence="4">
    <location>
        <begin position="431"/>
        <end position="489"/>
    </location>
</feature>
<accession>A0ABU9VVW9</accession>
<evidence type="ECO:0000313" key="6">
    <source>
        <dbReference type="EMBL" id="MEN1761315.1"/>
    </source>
</evidence>
<dbReference type="InterPro" id="IPR038729">
    <property type="entry name" value="Rad50/SbcC_AAA"/>
</dbReference>
<keyword evidence="7" id="KW-1185">Reference proteome</keyword>
<organism evidence="6 7">
    <name type="scientific">Anoxynatronum sibiricum</name>
    <dbReference type="NCBI Taxonomy" id="210623"/>
    <lineage>
        <taxon>Bacteria</taxon>
        <taxon>Bacillati</taxon>
        <taxon>Bacillota</taxon>
        <taxon>Clostridia</taxon>
        <taxon>Eubacteriales</taxon>
        <taxon>Clostridiaceae</taxon>
        <taxon>Anoxynatronum</taxon>
    </lineage>
</organism>
<evidence type="ECO:0000256" key="1">
    <source>
        <dbReference type="ARBA" id="ARBA00006930"/>
    </source>
</evidence>
<dbReference type="InterPro" id="IPR027417">
    <property type="entry name" value="P-loop_NTPase"/>
</dbReference>
<evidence type="ECO:0000256" key="3">
    <source>
        <dbReference type="ARBA" id="ARBA00013368"/>
    </source>
</evidence>
<proteinExistence type="inferred from homology"/>
<feature type="coiled-coil region" evidence="4">
    <location>
        <begin position="198"/>
        <end position="232"/>
    </location>
</feature>
<keyword evidence="4" id="KW-0175">Coiled coil</keyword>
<evidence type="ECO:0000313" key="7">
    <source>
        <dbReference type="Proteomes" id="UP001407405"/>
    </source>
</evidence>
<evidence type="ECO:0000256" key="2">
    <source>
        <dbReference type="ARBA" id="ARBA00011322"/>
    </source>
</evidence>
<feature type="coiled-coil region" evidence="4">
    <location>
        <begin position="281"/>
        <end position="403"/>
    </location>
</feature>
<evidence type="ECO:0000256" key="4">
    <source>
        <dbReference type="SAM" id="Coils"/>
    </source>
</evidence>